<protein>
    <submittedName>
        <fullName evidence="1">TetR/AcrR family transcriptional regulator</fullName>
    </submittedName>
</protein>
<dbReference type="Gene3D" id="1.10.357.10">
    <property type="entry name" value="Tetracycline Repressor, domain 2"/>
    <property type="match status" value="1"/>
</dbReference>
<dbReference type="SUPFAM" id="SSF46689">
    <property type="entry name" value="Homeodomain-like"/>
    <property type="match status" value="1"/>
</dbReference>
<dbReference type="EMBL" id="JAIXNE010000006">
    <property type="protein sequence ID" value="MCA6078371.1"/>
    <property type="molecule type" value="Genomic_DNA"/>
</dbReference>
<gene>
    <name evidence="1" type="ORF">LDX50_26090</name>
</gene>
<comment type="caution">
    <text evidence="1">The sequence shown here is derived from an EMBL/GenBank/DDBJ whole genome shotgun (WGS) entry which is preliminary data.</text>
</comment>
<accession>A0A9X1HVE4</accession>
<reference evidence="1" key="1">
    <citation type="submission" date="2021-09" db="EMBL/GenBank/DDBJ databases">
        <title>Fulvivirga sp. isolated from coastal sediment.</title>
        <authorList>
            <person name="Yu H."/>
        </authorList>
    </citation>
    <scope>NUCLEOTIDE SEQUENCE</scope>
    <source>
        <strain evidence="1">1062</strain>
    </source>
</reference>
<proteinExistence type="predicted"/>
<name>A0A9X1HVE4_9BACT</name>
<dbReference type="RefSeq" id="WP_225699231.1">
    <property type="nucleotide sequence ID" value="NZ_JAIXNE010000006.1"/>
</dbReference>
<organism evidence="1 2">
    <name type="scientific">Fulvivirga sedimenti</name>
    <dbReference type="NCBI Taxonomy" id="2879465"/>
    <lineage>
        <taxon>Bacteria</taxon>
        <taxon>Pseudomonadati</taxon>
        <taxon>Bacteroidota</taxon>
        <taxon>Cytophagia</taxon>
        <taxon>Cytophagales</taxon>
        <taxon>Fulvivirgaceae</taxon>
        <taxon>Fulvivirga</taxon>
    </lineage>
</organism>
<sequence length="190" mass="22255">MNIESTREKWLIEGYGQFAEFGPDNLSINNISKVLDSSRASFYHYFGDISMFIDELLSYHWTICKDFNEYGKITCKRLIPDLYDELGKYTLPLKFSLQLFHHRNIPAYNYLFLKSYGATADAFALNLFADHLNINPDKEEVRNLWLTLGEAWYSRLDPDDLSPETLMSHSMEIIESVQKLIRSDLYEVLK</sequence>
<dbReference type="AlphaFoldDB" id="A0A9X1HVE4"/>
<dbReference type="Proteomes" id="UP001139409">
    <property type="component" value="Unassembled WGS sequence"/>
</dbReference>
<keyword evidence="2" id="KW-1185">Reference proteome</keyword>
<evidence type="ECO:0000313" key="2">
    <source>
        <dbReference type="Proteomes" id="UP001139409"/>
    </source>
</evidence>
<dbReference type="InterPro" id="IPR009057">
    <property type="entry name" value="Homeodomain-like_sf"/>
</dbReference>
<evidence type="ECO:0000313" key="1">
    <source>
        <dbReference type="EMBL" id="MCA6078371.1"/>
    </source>
</evidence>